<keyword evidence="2" id="KW-1185">Reference proteome</keyword>
<dbReference type="EMBL" id="JAYWIO010000003">
    <property type="protein sequence ID" value="KAK7276700.1"/>
    <property type="molecule type" value="Genomic_DNA"/>
</dbReference>
<dbReference type="AlphaFoldDB" id="A0AAN9IGU0"/>
<evidence type="ECO:0000313" key="2">
    <source>
        <dbReference type="Proteomes" id="UP001372338"/>
    </source>
</evidence>
<proteinExistence type="predicted"/>
<gene>
    <name evidence="1" type="ORF">RIF29_17845</name>
</gene>
<name>A0AAN9IGU0_CROPI</name>
<dbReference type="Proteomes" id="UP001372338">
    <property type="component" value="Unassembled WGS sequence"/>
</dbReference>
<reference evidence="1 2" key="1">
    <citation type="submission" date="2024-01" db="EMBL/GenBank/DDBJ databases">
        <title>The genomes of 5 underutilized Papilionoideae crops provide insights into root nodulation and disease resistanc.</title>
        <authorList>
            <person name="Yuan L."/>
        </authorList>
    </citation>
    <scope>NUCLEOTIDE SEQUENCE [LARGE SCALE GENOMIC DNA]</scope>
    <source>
        <strain evidence="1">ZHUSHIDOU_FW_LH</strain>
        <tissue evidence="1">Leaf</tissue>
    </source>
</reference>
<evidence type="ECO:0000313" key="1">
    <source>
        <dbReference type="EMBL" id="KAK7276700.1"/>
    </source>
</evidence>
<comment type="caution">
    <text evidence="1">The sequence shown here is derived from an EMBL/GenBank/DDBJ whole genome shotgun (WGS) entry which is preliminary data.</text>
</comment>
<organism evidence="1 2">
    <name type="scientific">Crotalaria pallida</name>
    <name type="common">Smooth rattlebox</name>
    <name type="synonym">Crotalaria striata</name>
    <dbReference type="NCBI Taxonomy" id="3830"/>
    <lineage>
        <taxon>Eukaryota</taxon>
        <taxon>Viridiplantae</taxon>
        <taxon>Streptophyta</taxon>
        <taxon>Embryophyta</taxon>
        <taxon>Tracheophyta</taxon>
        <taxon>Spermatophyta</taxon>
        <taxon>Magnoliopsida</taxon>
        <taxon>eudicotyledons</taxon>
        <taxon>Gunneridae</taxon>
        <taxon>Pentapetalae</taxon>
        <taxon>rosids</taxon>
        <taxon>fabids</taxon>
        <taxon>Fabales</taxon>
        <taxon>Fabaceae</taxon>
        <taxon>Papilionoideae</taxon>
        <taxon>50 kb inversion clade</taxon>
        <taxon>genistoids sensu lato</taxon>
        <taxon>core genistoids</taxon>
        <taxon>Crotalarieae</taxon>
        <taxon>Crotalaria</taxon>
    </lineage>
</organism>
<accession>A0AAN9IGU0</accession>
<protein>
    <submittedName>
        <fullName evidence="1">Uncharacterized protein</fullName>
    </submittedName>
</protein>
<sequence length="142" mass="16559">MNNKTRKKKTFPSLSIHAPYSHRRRRLTQIPRRFTFSIRRYLRRRRTRRISAVTAVPSFRISLRTSTSNYNRFCYPLLLPSIFAAGYSVSGESLSEEDVRTIVNIAHRRSSSFIVLFEPNWRNSVSLAIGLERGFSGFVETD</sequence>